<dbReference type="GO" id="GO:0016787">
    <property type="term" value="F:hydrolase activity"/>
    <property type="evidence" value="ECO:0007669"/>
    <property type="project" value="InterPro"/>
</dbReference>
<dbReference type="GO" id="GO:0004386">
    <property type="term" value="F:helicase activity"/>
    <property type="evidence" value="ECO:0007669"/>
    <property type="project" value="UniProtKB-KW"/>
</dbReference>
<dbReference type="GO" id="GO:0003677">
    <property type="term" value="F:DNA binding"/>
    <property type="evidence" value="ECO:0007669"/>
    <property type="project" value="InterPro"/>
</dbReference>
<feature type="domain" description="Helicase/UvrB N-terminal" evidence="1">
    <location>
        <begin position="23"/>
        <end position="141"/>
    </location>
</feature>
<organism evidence="2 3">
    <name type="scientific">Alicyclobacillus mengziensis</name>
    <dbReference type="NCBI Taxonomy" id="2931921"/>
    <lineage>
        <taxon>Bacteria</taxon>
        <taxon>Bacillati</taxon>
        <taxon>Bacillota</taxon>
        <taxon>Bacilli</taxon>
        <taxon>Bacillales</taxon>
        <taxon>Alicyclobacillaceae</taxon>
        <taxon>Alicyclobacillus</taxon>
    </lineage>
</organism>
<dbReference type="InterPro" id="IPR006935">
    <property type="entry name" value="Helicase/UvrB_N"/>
</dbReference>
<dbReference type="GO" id="GO:0005524">
    <property type="term" value="F:ATP binding"/>
    <property type="evidence" value="ECO:0007669"/>
    <property type="project" value="InterPro"/>
</dbReference>
<keyword evidence="2" id="KW-0378">Hydrolase</keyword>
<evidence type="ECO:0000313" key="2">
    <source>
        <dbReference type="EMBL" id="QSO48490.1"/>
    </source>
</evidence>
<accession>A0A9X7W167</accession>
<evidence type="ECO:0000313" key="3">
    <source>
        <dbReference type="Proteomes" id="UP000663505"/>
    </source>
</evidence>
<dbReference type="EMBL" id="CP071182">
    <property type="protein sequence ID" value="QSO48490.1"/>
    <property type="molecule type" value="Genomic_DNA"/>
</dbReference>
<gene>
    <name evidence="2" type="ORF">JZ786_05745</name>
</gene>
<reference evidence="2 3" key="1">
    <citation type="submission" date="2021-02" db="EMBL/GenBank/DDBJ databases">
        <title>Alicyclobacillus curvatus sp. nov. and Alicyclobacillus mengziensis sp. nov., two acidophilic bacteria isolated from acid mine drainage.</title>
        <authorList>
            <person name="Huang Y."/>
        </authorList>
    </citation>
    <scope>NUCLEOTIDE SEQUENCE [LARGE SCALE GENOMIC DNA]</scope>
    <source>
        <strain evidence="2 3">S30H14</strain>
    </source>
</reference>
<dbReference type="Proteomes" id="UP000663505">
    <property type="component" value="Chromosome"/>
</dbReference>
<dbReference type="SUPFAM" id="SSF52540">
    <property type="entry name" value="P-loop containing nucleoside triphosphate hydrolases"/>
    <property type="match status" value="1"/>
</dbReference>
<dbReference type="InterPro" id="IPR027417">
    <property type="entry name" value="P-loop_NTPase"/>
</dbReference>
<dbReference type="RefSeq" id="WP_206657825.1">
    <property type="nucleotide sequence ID" value="NZ_CP071182.1"/>
</dbReference>
<dbReference type="Gene3D" id="3.40.50.300">
    <property type="entry name" value="P-loop containing nucleotide triphosphate hydrolases"/>
    <property type="match status" value="1"/>
</dbReference>
<keyword evidence="3" id="KW-1185">Reference proteome</keyword>
<sequence length="591" mass="69878">MTTKHEDYFEELREQIVNPEKWDSEHFIAFDYEAGLGKTRQALRMIGEMFRNTDCPHRVLWVQLFSDKRRLLDATADEINKHAGRNVAMAIDGEDTKRGRSKKTAIEPQVLVITHRMYAEIKKSRHDEFIQDRDILIIDEFPNLMREIRISTQDLSQLYRYSVYLESDILDEMLVMFRDKLRELRREELINPGNFQWGTFASADYKKYKTEITKLLKSKKTKDCRELLERFQQLFRTDCYYNHNVFYTYDIRYDYVLLKNNIILDANGFDYRYQLSKRFIVKHQPKVYDYSPSTLHHYDVNTGKTALKKSDGFFERVVATVDLQGRKGVLFVTDMEHKPKLEQAIVKHYGNENKENETLADISRKLRVDISVEYHGNLLGKNDWRTFDTCVIVKTPNFDYATYVLTSYFFHAIDQERSFQDIPKFRHEPTENIRNYWIAGELYQAIKRISRDNTQPSEIHLFCSNEVSVGIVRKQLPGIKYVKEQWGVKTTSKHENTETPREQRLNERDWELITILRGYQREGNPEIKFIDVRTTFGEKDGGNFKRRSVRLAPVLSEYGIFVGNGVFKFRVPGTEEPVSEKNEAVKELVLL</sequence>
<proteinExistence type="predicted"/>
<keyword evidence="2" id="KW-0347">Helicase</keyword>
<keyword evidence="2" id="KW-0547">Nucleotide-binding</keyword>
<evidence type="ECO:0000259" key="1">
    <source>
        <dbReference type="Pfam" id="PF04851"/>
    </source>
</evidence>
<dbReference type="AlphaFoldDB" id="A0A9X7W167"/>
<name>A0A9X7W167_9BACL</name>
<protein>
    <submittedName>
        <fullName evidence="2">DEAD/DEAH box helicase family protein</fullName>
    </submittedName>
</protein>
<dbReference type="Pfam" id="PF04851">
    <property type="entry name" value="ResIII"/>
    <property type="match status" value="1"/>
</dbReference>
<keyword evidence="2" id="KW-0067">ATP-binding</keyword>
<dbReference type="KEGG" id="afx:JZ786_05745"/>